<evidence type="ECO:0000259" key="1">
    <source>
        <dbReference type="Pfam" id="PF06527"/>
    </source>
</evidence>
<evidence type="ECO:0000313" key="3">
    <source>
        <dbReference type="Proteomes" id="UP000603940"/>
    </source>
</evidence>
<name>A0ABR7R3I4_9PROT</name>
<organism evidence="2 3">
    <name type="scientific">Pseudoroseomonas ludipueritiae</name>
    <dbReference type="NCBI Taxonomy" id="198093"/>
    <lineage>
        <taxon>Bacteria</taxon>
        <taxon>Pseudomonadati</taxon>
        <taxon>Pseudomonadota</taxon>
        <taxon>Alphaproteobacteria</taxon>
        <taxon>Acetobacterales</taxon>
        <taxon>Acetobacteraceae</taxon>
        <taxon>Pseudoroseomonas</taxon>
    </lineage>
</organism>
<reference evidence="2 3" key="1">
    <citation type="journal article" date="2009" name="Int. J. Syst. Evol. Microbiol.">
        <title>Transfer of Teichococcus ludipueritiae and Muricoccus roseus to the genus Roseomonas, as Roseomonas ludipueritiae comb. nov. and Roseomonas rosea comb. nov., respectively, and emended description of the genus Roseomonas.</title>
        <authorList>
            <person name="Sanchez-Porro C."/>
            <person name="Gallego V."/>
            <person name="Busse H.J."/>
            <person name="Kampfer P."/>
            <person name="Ventosa A."/>
        </authorList>
    </citation>
    <scope>NUCLEOTIDE SEQUENCE [LARGE SCALE GENOMIC DNA]</scope>
    <source>
        <strain evidence="2 3">DSM 14915</strain>
    </source>
</reference>
<dbReference type="Pfam" id="PF06527">
    <property type="entry name" value="TniQ"/>
    <property type="match status" value="1"/>
</dbReference>
<dbReference type="EMBL" id="JACTUZ010000009">
    <property type="protein sequence ID" value="MBC9176207.1"/>
    <property type="molecule type" value="Genomic_DNA"/>
</dbReference>
<dbReference type="RefSeq" id="WP_187777369.1">
    <property type="nucleotide sequence ID" value="NZ_JACTUZ010000009.1"/>
</dbReference>
<evidence type="ECO:0000313" key="2">
    <source>
        <dbReference type="EMBL" id="MBC9176207.1"/>
    </source>
</evidence>
<dbReference type="InterPro" id="IPR009492">
    <property type="entry name" value="TniQ"/>
</dbReference>
<keyword evidence="3" id="KW-1185">Reference proteome</keyword>
<accession>A0ABR7R3I4</accession>
<proteinExistence type="predicted"/>
<protein>
    <submittedName>
        <fullName evidence="2">TniQ family protein</fullName>
    </submittedName>
</protein>
<feature type="domain" description="TniQ" evidence="1">
    <location>
        <begin position="13"/>
        <end position="138"/>
    </location>
</feature>
<sequence length="345" mass="38316">MPAQDEPRPHSLGLEPSPDESLQSYVFRLARRRRTEPPHALAIRLGWARLATRVRRDVVERLAREAQVPLKSLLPLWRGDPDNSHVLFWNRRLPVSALDWRSGAGRKVCPECLAEFGRHLAVWDLSFVSACPIHRAALVDTCLACKLPLSWKGDDVAWCGCAAGGDLRRIRAAPVTLEQAHATACVQGMLGDPRFASEGAEALARPPFQNMTPGRAVEFLVRLGLDAVATRPRRQPFAFERLGDYDVPPHESLARALAAVGNWPTGFPAVLDHLRRHHVTDVGEATRRVTTPVVRWVTHVSGGGGKEIRRAVAEYRRATRALPGYVSWHDKRKARAAAIRSDGEE</sequence>
<comment type="caution">
    <text evidence="2">The sequence shown here is derived from an EMBL/GenBank/DDBJ whole genome shotgun (WGS) entry which is preliminary data.</text>
</comment>
<dbReference type="Proteomes" id="UP000603940">
    <property type="component" value="Unassembled WGS sequence"/>
</dbReference>
<gene>
    <name evidence="2" type="ORF">IBL25_04545</name>
</gene>